<organism evidence="3 4">
    <name type="scientific">Delitschia confertaspora ATCC 74209</name>
    <dbReference type="NCBI Taxonomy" id="1513339"/>
    <lineage>
        <taxon>Eukaryota</taxon>
        <taxon>Fungi</taxon>
        <taxon>Dikarya</taxon>
        <taxon>Ascomycota</taxon>
        <taxon>Pezizomycotina</taxon>
        <taxon>Dothideomycetes</taxon>
        <taxon>Pleosporomycetidae</taxon>
        <taxon>Pleosporales</taxon>
        <taxon>Delitschiaceae</taxon>
        <taxon>Delitschia</taxon>
    </lineage>
</organism>
<evidence type="ECO:0000313" key="3">
    <source>
        <dbReference type="EMBL" id="KAF2204043.1"/>
    </source>
</evidence>
<name>A0A9P4JWY2_9PLEO</name>
<accession>A0A9P4JWY2</accession>
<protein>
    <submittedName>
        <fullName evidence="3">Uncharacterized protein</fullName>
    </submittedName>
</protein>
<reference evidence="3" key="1">
    <citation type="journal article" date="2020" name="Stud. Mycol.">
        <title>101 Dothideomycetes genomes: a test case for predicting lifestyles and emergence of pathogens.</title>
        <authorList>
            <person name="Haridas S."/>
            <person name="Albert R."/>
            <person name="Binder M."/>
            <person name="Bloem J."/>
            <person name="Labutti K."/>
            <person name="Salamov A."/>
            <person name="Andreopoulos B."/>
            <person name="Baker S."/>
            <person name="Barry K."/>
            <person name="Bills G."/>
            <person name="Bluhm B."/>
            <person name="Cannon C."/>
            <person name="Castanera R."/>
            <person name="Culley D."/>
            <person name="Daum C."/>
            <person name="Ezra D."/>
            <person name="Gonzalez J."/>
            <person name="Henrissat B."/>
            <person name="Kuo A."/>
            <person name="Liang C."/>
            <person name="Lipzen A."/>
            <person name="Lutzoni F."/>
            <person name="Magnuson J."/>
            <person name="Mondo S."/>
            <person name="Nolan M."/>
            <person name="Ohm R."/>
            <person name="Pangilinan J."/>
            <person name="Park H.-J."/>
            <person name="Ramirez L."/>
            <person name="Alfaro M."/>
            <person name="Sun H."/>
            <person name="Tritt A."/>
            <person name="Yoshinaga Y."/>
            <person name="Zwiers L.-H."/>
            <person name="Turgeon B."/>
            <person name="Goodwin S."/>
            <person name="Spatafora J."/>
            <person name="Crous P."/>
            <person name="Grigoriev I."/>
        </authorList>
    </citation>
    <scope>NUCLEOTIDE SEQUENCE</scope>
    <source>
        <strain evidence="3">ATCC 74209</strain>
    </source>
</reference>
<keyword evidence="4" id="KW-1185">Reference proteome</keyword>
<evidence type="ECO:0000256" key="1">
    <source>
        <dbReference type="SAM" id="Coils"/>
    </source>
</evidence>
<keyword evidence="1" id="KW-0175">Coiled coil</keyword>
<gene>
    <name evidence="3" type="ORF">GQ43DRAFT_469435</name>
</gene>
<evidence type="ECO:0000313" key="4">
    <source>
        <dbReference type="Proteomes" id="UP000799536"/>
    </source>
</evidence>
<dbReference type="Proteomes" id="UP000799536">
    <property type="component" value="Unassembled WGS sequence"/>
</dbReference>
<feature type="region of interest" description="Disordered" evidence="2">
    <location>
        <begin position="255"/>
        <end position="297"/>
    </location>
</feature>
<feature type="coiled-coil region" evidence="1">
    <location>
        <begin position="318"/>
        <end position="352"/>
    </location>
</feature>
<evidence type="ECO:0000256" key="2">
    <source>
        <dbReference type="SAM" id="MobiDB-lite"/>
    </source>
</evidence>
<comment type="caution">
    <text evidence="3">The sequence shown here is derived from an EMBL/GenBank/DDBJ whole genome shotgun (WGS) entry which is preliminary data.</text>
</comment>
<sequence>MSNAPPTGFFSIYEEQAPELPASLRIIYNYMRERNAVEILHELPDVSTLTFQPQTLEKNAASHKLLVARHDEANIYAYLIFWKEHRREAVAAAAGKMTDTAARIPTAPTTDTIKKAAIMENAAHVNRTQVDLCKIYIYHEPANPASTQTPKRVLISPQASRQPRKAKRGINFTYHIERYELLYPFNMINERMVRIKNSTEINMFTTLVKYYFCVKGLADNLFEEQSRWFCGIFLSAMKRMVEKKKRTLKAHGEKGLLELMSQGSEGDGEEDEEGGAEADEEDNGRDFNDGPPMHGEAMSLAQDEDELFHLGGELAIEQQQMTDAINSLKRQRDNLNVQIDEMTKRRNVIRKRYQRIFA</sequence>
<proteinExistence type="predicted"/>
<dbReference type="AlphaFoldDB" id="A0A9P4JWY2"/>
<dbReference type="EMBL" id="ML993886">
    <property type="protein sequence ID" value="KAF2204043.1"/>
    <property type="molecule type" value="Genomic_DNA"/>
</dbReference>
<feature type="compositionally biased region" description="Acidic residues" evidence="2">
    <location>
        <begin position="266"/>
        <end position="283"/>
    </location>
</feature>